<dbReference type="GO" id="GO:0030175">
    <property type="term" value="C:filopodium"/>
    <property type="evidence" value="ECO:0007669"/>
    <property type="project" value="UniProtKB-SubCell"/>
</dbReference>
<evidence type="ECO:0000256" key="25">
    <source>
        <dbReference type="ARBA" id="ARBA00023175"/>
    </source>
</evidence>
<keyword evidence="17" id="KW-1009">Hearing</keyword>
<dbReference type="PANTHER" id="PTHR13140:SF745">
    <property type="entry name" value="UNCONVENTIONAL MYOSIN-VI"/>
    <property type="match status" value="1"/>
</dbReference>
<evidence type="ECO:0000256" key="26">
    <source>
        <dbReference type="ARBA" id="ARBA00023176"/>
    </source>
</evidence>
<dbReference type="InterPro" id="IPR008989">
    <property type="entry name" value="Myosin_S1_N"/>
</dbReference>
<dbReference type="Pfam" id="PF16521">
    <property type="entry name" value="Myosin-VI_CBD"/>
    <property type="match status" value="1"/>
</dbReference>
<feature type="region of interest" description="Actin-binding" evidence="32">
    <location>
        <begin position="650"/>
        <end position="672"/>
    </location>
</feature>
<keyword evidence="28" id="KW-0539">Nucleus</keyword>
<evidence type="ECO:0000256" key="5">
    <source>
        <dbReference type="ARBA" id="ARBA00004486"/>
    </source>
</evidence>
<evidence type="ECO:0000256" key="14">
    <source>
        <dbReference type="ARBA" id="ARBA00022490"/>
    </source>
</evidence>
<dbReference type="GO" id="GO:0005905">
    <property type="term" value="C:clathrin-coated pit"/>
    <property type="evidence" value="ECO:0007669"/>
    <property type="project" value="UniProtKB-SubCell"/>
</dbReference>
<dbReference type="GO" id="GO:0007605">
    <property type="term" value="P:sensory perception of sound"/>
    <property type="evidence" value="ECO:0007669"/>
    <property type="project" value="UniProtKB-KW"/>
</dbReference>
<keyword evidence="30" id="KW-0968">Cytoplasmic vesicle</keyword>
<dbReference type="InterPro" id="IPR027417">
    <property type="entry name" value="P-loop_NTPase"/>
</dbReference>
<evidence type="ECO:0000256" key="12">
    <source>
        <dbReference type="ARBA" id="ARBA00022448"/>
    </source>
</evidence>
<feature type="binding site" evidence="32">
    <location>
        <begin position="151"/>
        <end position="158"/>
    </location>
    <ligand>
        <name>ATP</name>
        <dbReference type="ChEBI" id="CHEBI:30616"/>
    </ligand>
</feature>
<dbReference type="Ensembl" id="ENSMMDT00005030842.1">
    <property type="protein sequence ID" value="ENSMMDP00005030146.1"/>
    <property type="gene ID" value="ENSMMDG00005013982.1"/>
</dbReference>
<evidence type="ECO:0000256" key="16">
    <source>
        <dbReference type="ARBA" id="ARBA00022583"/>
    </source>
</evidence>
<evidence type="ECO:0000256" key="2">
    <source>
        <dbReference type="ARBA" id="ARBA00004123"/>
    </source>
</evidence>
<dbReference type="GeneTree" id="ENSGT00940000156078"/>
<evidence type="ECO:0000256" key="30">
    <source>
        <dbReference type="ARBA" id="ARBA00023329"/>
    </source>
</evidence>
<dbReference type="GO" id="GO:0005794">
    <property type="term" value="C:Golgi apparatus"/>
    <property type="evidence" value="ECO:0007669"/>
    <property type="project" value="UniProtKB-SubCell"/>
</dbReference>
<keyword evidence="13" id="KW-1003">Cell membrane</keyword>
<dbReference type="Pfam" id="PF21521">
    <property type="entry name" value="MYO6_lever"/>
    <property type="match status" value="1"/>
</dbReference>
<dbReference type="Pfam" id="PF00063">
    <property type="entry name" value="Myosin_head"/>
    <property type="match status" value="1"/>
</dbReference>
<sequence length="1227" mass="141873">MEDGKPVWAPHPVDGFQLGTIVDIGADSLTIEPLKQRGKTFLAPVNQVFPAEDDVNKHVEDNCSLMYLNEATLLNNVRVRYSKDKIYTFVANILIAVNPYYDIPKLYSAETIKKYQGRSLGTLPPHVYAIADKAYRDMKVLKMSQSIIVSGESGAGKTENTKFVLRYLTTSYGTGQDIDERIVEANPLLEAFGNAKTVRNNNSSRFGKFVEIHFNEKNAVVGGFVSHYLLEKSRICTQSPEERNYHIFYRLCAGASEDIRQKFHLSSPDAFRYLNRGCTRFFANKDTDKQILQNRKSPEHLKSGPLKDPLLDDQGDFNRMCVAMKKIGLDDTEKLDLFRVVAGVLHLGNIDFEEAGSTSGGCTIKNQSSQTLEHCAELLGLEEEDLRVSLTTRVMLTTAGGTKGTVIKVPLKVEQANNARDALAKAVYSRLFDHVVTRVNQCFPFDSSANFIGVLDIAGFEYFEHNSFEQFCINYCNEKLQQFFNERILKEEQELYQREGLGVNEVHYVDNQDCIDLVEAKVIGILDILDEENRLPQPSDQHFTDTVHNKHKEHFRLTVPRKSKLAVHRNVRDDEGFIIRHFAGAVCYETIKFVEKNNDALHMSLECLVSESKDRFVRELFENSNNSKDVKQKAGKLSFISVGNKFKTQLNILLDKLRSTGSSFIRCIKPNLKMISHQFEGAQILSQLQCSGMVSVLDLMQGGFPSRAPFHELYNMYQQYMPPKLTRLDPRLFCKALFKALGLNENDYKFGLTRVFFRPGKFAEFDQIMKSDPDHLAELVKKVNKWLICSRWKKVQWCALSVIKRKQHLACLRRDTARVFYRRVRNLKKRMDRFNEVVAGLKEGKQEMSVQIQELEAAINALMLKIKSTIMSRIDIDHEYQALVTRSEQLLTAMQNKKKEEEERERLKRIQEEMERERKRREEEEQRRKQEEEERRLEGEREVKVMEMEQQLEAEREEEAARQAVLEQERRDRELAMRIAQSEAELIPDEVQNDAGLRSCESGWWLYVEIGPQVQASKAAAGAKKYELSKWKYAELRDAINTSCDIELLAACREEFHRRLKVYHAWKSKNKKRNTETEQRAPKSVTDYAQQNPAPPIPARQHEVAMNRQQRYFRIPFIRPGDQYKDPQNKKKGWWYAHFDGPWIARQMELHPDKHPILLVAGKDDMEMCELSLEETGLTRKRGAEILPRQFEEIWERCGGIQYLRTAIENRQARPTYATAMLQSMFK</sequence>
<evidence type="ECO:0000256" key="21">
    <source>
        <dbReference type="ARBA" id="ARBA00022927"/>
    </source>
</evidence>
<dbReference type="GO" id="GO:0006897">
    <property type="term" value="P:endocytosis"/>
    <property type="evidence" value="ECO:0007669"/>
    <property type="project" value="UniProtKB-KW"/>
</dbReference>
<dbReference type="Proteomes" id="UP000472263">
    <property type="component" value="Chromosome 24"/>
</dbReference>
<keyword evidence="16" id="KW-0254">Endocytosis</keyword>
<dbReference type="InterPro" id="IPR049016">
    <property type="entry name" value="MYO6_lever"/>
</dbReference>
<evidence type="ECO:0000256" key="27">
    <source>
        <dbReference type="ARBA" id="ARBA00023203"/>
    </source>
</evidence>
<evidence type="ECO:0000256" key="11">
    <source>
        <dbReference type="ARBA" id="ARBA00015382"/>
    </source>
</evidence>
<dbReference type="GO" id="GO:0030139">
    <property type="term" value="C:endocytic vesicle"/>
    <property type="evidence" value="ECO:0007669"/>
    <property type="project" value="TreeGrafter"/>
</dbReference>
<comment type="similarity">
    <text evidence="10 32">Belongs to the TRAFAC class myosin-kinesin ATPase superfamily. Myosin family.</text>
</comment>
<dbReference type="SMART" id="SM00242">
    <property type="entry name" value="MYSc"/>
    <property type="match status" value="1"/>
</dbReference>
<dbReference type="PROSITE" id="PS51456">
    <property type="entry name" value="MYOSIN_MOTOR"/>
    <property type="match status" value="1"/>
</dbReference>
<dbReference type="GO" id="GO:0015031">
    <property type="term" value="P:protein transport"/>
    <property type="evidence" value="ECO:0007669"/>
    <property type="project" value="UniProtKB-KW"/>
</dbReference>
<evidence type="ECO:0000256" key="19">
    <source>
        <dbReference type="ARBA" id="ARBA00022840"/>
    </source>
</evidence>
<dbReference type="FunFam" id="3.30.70.1590:FF:000002">
    <property type="entry name" value="unconventional myosin-VI isoform X1"/>
    <property type="match status" value="1"/>
</dbReference>
<keyword evidence="27 32" id="KW-0009">Actin-binding</keyword>
<evidence type="ECO:0000256" key="4">
    <source>
        <dbReference type="ARBA" id="ARBA00004150"/>
    </source>
</evidence>
<feature type="region of interest" description="Disordered" evidence="33">
    <location>
        <begin position="1069"/>
        <end position="1097"/>
    </location>
</feature>
<dbReference type="FunFam" id="3.40.850.10:FF:000018">
    <property type="entry name" value="unconventional myosin-VI isoform X1"/>
    <property type="match status" value="1"/>
</dbReference>
<dbReference type="GO" id="GO:0005634">
    <property type="term" value="C:nucleus"/>
    <property type="evidence" value="ECO:0007669"/>
    <property type="project" value="UniProtKB-SubCell"/>
</dbReference>
<keyword evidence="18 32" id="KW-0547">Nucleotide-binding</keyword>
<evidence type="ECO:0000256" key="31">
    <source>
        <dbReference type="ARBA" id="ARBA00030027"/>
    </source>
</evidence>
<dbReference type="GO" id="GO:0042472">
    <property type="term" value="P:inner ear morphogenesis"/>
    <property type="evidence" value="ECO:0007669"/>
    <property type="project" value="TreeGrafter"/>
</dbReference>
<dbReference type="PRINTS" id="PR00193">
    <property type="entry name" value="MYOSINHEAVY"/>
</dbReference>
<dbReference type="GO" id="GO:0005829">
    <property type="term" value="C:cytosol"/>
    <property type="evidence" value="ECO:0007669"/>
    <property type="project" value="UniProtKB-SubCell"/>
</dbReference>
<comment type="subcellular location">
    <subcellularLocation>
        <location evidence="5">Cell projection</location>
        <location evidence="5">Filopodium</location>
    </subcellularLocation>
    <subcellularLocation>
        <location evidence="1">Cell projection</location>
        <location evidence="1">Microvillus</location>
    </subcellularLocation>
    <subcellularLocation>
        <location evidence="9">Cell projection</location>
        <location evidence="9">Ruffle membrane</location>
    </subcellularLocation>
    <subcellularLocation>
        <location evidence="6">Cytoplasm</location>
        <location evidence="6">Cytosol</location>
    </subcellularLocation>
    <subcellularLocation>
        <location evidence="7">Cytoplasm</location>
        <location evidence="7">Perinuclear region</location>
    </subcellularLocation>
    <subcellularLocation>
        <location evidence="3">Cytoplasmic vesicle</location>
        <location evidence="3">Clathrin-coated vesicle</location>
    </subcellularLocation>
    <subcellularLocation>
        <location evidence="4">Golgi apparatus</location>
        <location evidence="4">trans-Golgi network membrane</location>
        <topology evidence="4">Peripheral membrane protein</topology>
    </subcellularLocation>
    <subcellularLocation>
        <location evidence="8">Membrane</location>
        <location evidence="8">Clathrin-coated pit</location>
    </subcellularLocation>
    <subcellularLocation>
        <location evidence="2">Nucleus</location>
    </subcellularLocation>
</comment>
<dbReference type="GO" id="GO:0005516">
    <property type="term" value="F:calmodulin binding"/>
    <property type="evidence" value="ECO:0007669"/>
    <property type="project" value="UniProtKB-KW"/>
</dbReference>
<keyword evidence="24" id="KW-0472">Membrane</keyword>
<proteinExistence type="inferred from homology"/>
<dbReference type="InterPro" id="IPR004009">
    <property type="entry name" value="SH3_Myosin"/>
</dbReference>
<dbReference type="CDD" id="cd21759">
    <property type="entry name" value="CBD_MYO6-like"/>
    <property type="match status" value="1"/>
</dbReference>
<keyword evidence="12" id="KW-0813">Transport</keyword>
<dbReference type="InterPro" id="IPR036961">
    <property type="entry name" value="Kinesin_motor_dom_sf"/>
</dbReference>
<feature type="domain" description="Myosin motor" evidence="34">
    <location>
        <begin position="57"/>
        <end position="770"/>
    </location>
</feature>
<organism evidence="36 37">
    <name type="scientific">Myripristis murdjan</name>
    <name type="common">pinecone soldierfish</name>
    <dbReference type="NCBI Taxonomy" id="586833"/>
    <lineage>
        <taxon>Eukaryota</taxon>
        <taxon>Metazoa</taxon>
        <taxon>Chordata</taxon>
        <taxon>Craniata</taxon>
        <taxon>Vertebrata</taxon>
        <taxon>Euteleostomi</taxon>
        <taxon>Actinopterygii</taxon>
        <taxon>Neopterygii</taxon>
        <taxon>Teleostei</taxon>
        <taxon>Neoteleostei</taxon>
        <taxon>Acanthomorphata</taxon>
        <taxon>Holocentriformes</taxon>
        <taxon>Holocentridae</taxon>
        <taxon>Myripristis</taxon>
    </lineage>
</organism>
<dbReference type="FunFam" id="1.20.120.720:FF:000005">
    <property type="entry name" value="unconventional myosin-VI isoform X1"/>
    <property type="match status" value="1"/>
</dbReference>
<keyword evidence="25 32" id="KW-0505">Motor protein</keyword>
<dbReference type="GO" id="GO:0030048">
    <property type="term" value="P:actin filament-based movement"/>
    <property type="evidence" value="ECO:0007669"/>
    <property type="project" value="TreeGrafter"/>
</dbReference>
<evidence type="ECO:0000256" key="17">
    <source>
        <dbReference type="ARBA" id="ARBA00022740"/>
    </source>
</evidence>
<evidence type="ECO:0000256" key="33">
    <source>
        <dbReference type="SAM" id="MobiDB-lite"/>
    </source>
</evidence>
<dbReference type="CDD" id="cd22294">
    <property type="entry name" value="MYO6_MIU_linker"/>
    <property type="match status" value="1"/>
</dbReference>
<dbReference type="InterPro" id="IPR036114">
    <property type="entry name" value="MYSc_Myo6"/>
</dbReference>
<evidence type="ECO:0000259" key="35">
    <source>
        <dbReference type="PROSITE" id="PS51844"/>
    </source>
</evidence>
<dbReference type="Gene3D" id="6.10.220.10">
    <property type="match status" value="1"/>
</dbReference>
<reference evidence="36" key="1">
    <citation type="submission" date="2019-06" db="EMBL/GenBank/DDBJ databases">
        <authorList>
            <consortium name="Wellcome Sanger Institute Data Sharing"/>
        </authorList>
    </citation>
    <scope>NUCLEOTIDE SEQUENCE [LARGE SCALE GENOMIC DNA]</scope>
</reference>
<dbReference type="GO" id="GO:0051015">
    <property type="term" value="F:actin filament binding"/>
    <property type="evidence" value="ECO:0007669"/>
    <property type="project" value="InterPro"/>
</dbReference>
<dbReference type="InterPro" id="IPR032412">
    <property type="entry name" value="Myosin-VI_CBD"/>
</dbReference>
<protein>
    <recommendedName>
        <fullName evidence="11">Unconventional myosin-VI</fullName>
    </recommendedName>
    <alternativeName>
        <fullName evidence="31">Unconventional myosin-6</fullName>
    </alternativeName>
</protein>
<keyword evidence="37" id="KW-1185">Reference proteome</keyword>
<evidence type="ECO:0000256" key="24">
    <source>
        <dbReference type="ARBA" id="ARBA00023136"/>
    </source>
</evidence>
<dbReference type="GO" id="GO:0032587">
    <property type="term" value="C:ruffle membrane"/>
    <property type="evidence" value="ECO:0007669"/>
    <property type="project" value="UniProtKB-SubCell"/>
</dbReference>
<evidence type="ECO:0000256" key="29">
    <source>
        <dbReference type="ARBA" id="ARBA00023273"/>
    </source>
</evidence>
<dbReference type="Gene3D" id="3.40.850.10">
    <property type="entry name" value="Kinesin motor domain"/>
    <property type="match status" value="2"/>
</dbReference>
<keyword evidence="23 32" id="KW-0518">Myosin</keyword>
<dbReference type="PANTHER" id="PTHR13140">
    <property type="entry name" value="MYOSIN"/>
    <property type="match status" value="1"/>
</dbReference>
<evidence type="ECO:0000256" key="1">
    <source>
        <dbReference type="ARBA" id="ARBA00004105"/>
    </source>
</evidence>
<dbReference type="GO" id="GO:0016459">
    <property type="term" value="C:myosin complex"/>
    <property type="evidence" value="ECO:0007669"/>
    <property type="project" value="UniProtKB-KW"/>
</dbReference>
<dbReference type="GO" id="GO:0048471">
    <property type="term" value="C:perinuclear region of cytoplasm"/>
    <property type="evidence" value="ECO:0007669"/>
    <property type="project" value="UniProtKB-SubCell"/>
</dbReference>
<dbReference type="FunFam" id="1.10.10.820:FF:000005">
    <property type="entry name" value="unconventional myosin-VI isoform X2"/>
    <property type="match status" value="1"/>
</dbReference>
<dbReference type="FunFam" id="1.20.58.530:FF:000006">
    <property type="entry name" value="Putative unconventional myosin-VI"/>
    <property type="match status" value="1"/>
</dbReference>
<evidence type="ECO:0000256" key="13">
    <source>
        <dbReference type="ARBA" id="ARBA00022475"/>
    </source>
</evidence>
<evidence type="ECO:0000256" key="18">
    <source>
        <dbReference type="ARBA" id="ARBA00022741"/>
    </source>
</evidence>
<evidence type="ECO:0000256" key="20">
    <source>
        <dbReference type="ARBA" id="ARBA00022860"/>
    </source>
</evidence>
<evidence type="ECO:0000256" key="32">
    <source>
        <dbReference type="PROSITE-ProRule" id="PRU00782"/>
    </source>
</evidence>
<keyword evidence="22" id="KW-0333">Golgi apparatus</keyword>
<dbReference type="SUPFAM" id="SSF52540">
    <property type="entry name" value="P-loop containing nucleoside triphosphate hydrolases"/>
    <property type="match status" value="1"/>
</dbReference>
<keyword evidence="26" id="KW-0168">Coated pit</keyword>
<keyword evidence="20" id="KW-0112">Calmodulin-binding</keyword>
<keyword evidence="29" id="KW-0966">Cell projection</keyword>
<dbReference type="GO" id="GO:0007015">
    <property type="term" value="P:actin filament organization"/>
    <property type="evidence" value="ECO:0007669"/>
    <property type="project" value="TreeGrafter"/>
</dbReference>
<dbReference type="GO" id="GO:0042491">
    <property type="term" value="P:inner ear auditory receptor cell differentiation"/>
    <property type="evidence" value="ECO:0007669"/>
    <property type="project" value="TreeGrafter"/>
</dbReference>
<evidence type="ECO:0000256" key="28">
    <source>
        <dbReference type="ARBA" id="ARBA00023242"/>
    </source>
</evidence>
<evidence type="ECO:0000256" key="7">
    <source>
        <dbReference type="ARBA" id="ARBA00004556"/>
    </source>
</evidence>
<evidence type="ECO:0000256" key="15">
    <source>
        <dbReference type="ARBA" id="ARBA00022553"/>
    </source>
</evidence>
<dbReference type="Gene3D" id="1.20.58.530">
    <property type="match status" value="1"/>
</dbReference>
<accession>A0A667ZB68</accession>
<dbReference type="Gene3D" id="3.30.70.1590">
    <property type="match status" value="1"/>
</dbReference>
<gene>
    <name evidence="36" type="primary">MYO6</name>
    <name evidence="36" type="synonym">myo6a</name>
</gene>
<name>A0A667ZB68_9TELE</name>
<dbReference type="PROSITE" id="PS51844">
    <property type="entry name" value="SH3_LIKE"/>
    <property type="match status" value="1"/>
</dbReference>
<dbReference type="InterPro" id="IPR001609">
    <property type="entry name" value="Myosin_head_motor_dom-like"/>
</dbReference>
<dbReference type="GO" id="GO:0000146">
    <property type="term" value="F:microfilament motor activity"/>
    <property type="evidence" value="ECO:0007669"/>
    <property type="project" value="TreeGrafter"/>
</dbReference>
<dbReference type="GO" id="GO:0005902">
    <property type="term" value="C:microvillus"/>
    <property type="evidence" value="ECO:0007669"/>
    <property type="project" value="UniProtKB-SubCell"/>
</dbReference>
<evidence type="ECO:0000256" key="23">
    <source>
        <dbReference type="ARBA" id="ARBA00023123"/>
    </source>
</evidence>
<dbReference type="Gene3D" id="1.20.120.720">
    <property type="entry name" value="Myosin VI head, motor domain, U50 subdomain"/>
    <property type="match status" value="1"/>
</dbReference>
<evidence type="ECO:0000313" key="37">
    <source>
        <dbReference type="Proteomes" id="UP000472263"/>
    </source>
</evidence>
<evidence type="ECO:0000256" key="3">
    <source>
        <dbReference type="ARBA" id="ARBA00004132"/>
    </source>
</evidence>
<keyword evidence="14" id="KW-0963">Cytoplasm</keyword>
<dbReference type="GO" id="GO:0005524">
    <property type="term" value="F:ATP binding"/>
    <property type="evidence" value="ECO:0007669"/>
    <property type="project" value="UniProtKB-UniRule"/>
</dbReference>
<dbReference type="Gene3D" id="1.10.10.820">
    <property type="match status" value="1"/>
</dbReference>
<dbReference type="GO" id="GO:0030136">
    <property type="term" value="C:clathrin-coated vesicle"/>
    <property type="evidence" value="ECO:0007669"/>
    <property type="project" value="UniProtKB-SubCell"/>
</dbReference>
<evidence type="ECO:0000259" key="34">
    <source>
        <dbReference type="PROSITE" id="PS51456"/>
    </source>
</evidence>
<reference evidence="36" key="3">
    <citation type="submission" date="2025-09" db="UniProtKB">
        <authorList>
            <consortium name="Ensembl"/>
        </authorList>
    </citation>
    <scope>IDENTIFICATION</scope>
</reference>
<keyword evidence="19 32" id="KW-0067">ATP-binding</keyword>
<dbReference type="CDD" id="cd21958">
    <property type="entry name" value="MyUb_Myo6"/>
    <property type="match status" value="1"/>
</dbReference>
<evidence type="ECO:0000256" key="22">
    <source>
        <dbReference type="ARBA" id="ARBA00023034"/>
    </source>
</evidence>
<dbReference type="AlphaFoldDB" id="A0A667ZB68"/>
<feature type="domain" description="Myosin N-terminal SH3-like" evidence="35">
    <location>
        <begin position="2"/>
        <end position="53"/>
    </location>
</feature>
<evidence type="ECO:0000256" key="10">
    <source>
        <dbReference type="ARBA" id="ARBA00008314"/>
    </source>
</evidence>
<dbReference type="FunFam" id="3.40.850.10:FF:000030">
    <property type="entry name" value="unconventional myosin-VI isoform X1"/>
    <property type="match status" value="1"/>
</dbReference>
<evidence type="ECO:0000256" key="6">
    <source>
        <dbReference type="ARBA" id="ARBA00004514"/>
    </source>
</evidence>
<reference evidence="36" key="2">
    <citation type="submission" date="2025-08" db="UniProtKB">
        <authorList>
            <consortium name="Ensembl"/>
        </authorList>
    </citation>
    <scope>IDENTIFICATION</scope>
</reference>
<dbReference type="CDD" id="cd01382">
    <property type="entry name" value="MYSc_Myo6"/>
    <property type="match status" value="1"/>
</dbReference>
<evidence type="ECO:0000256" key="9">
    <source>
        <dbReference type="ARBA" id="ARBA00004632"/>
    </source>
</evidence>
<evidence type="ECO:0000313" key="36">
    <source>
        <dbReference type="Ensembl" id="ENSMMDP00005030146.1"/>
    </source>
</evidence>
<feature type="region of interest" description="Disordered" evidence="33">
    <location>
        <begin position="913"/>
        <end position="940"/>
    </location>
</feature>
<dbReference type="Gene3D" id="2.30.30.360">
    <property type="entry name" value="Myosin S1 fragment, N-terminal"/>
    <property type="match status" value="1"/>
</dbReference>
<keyword evidence="15" id="KW-0597">Phosphoprotein</keyword>
<evidence type="ECO:0000256" key="8">
    <source>
        <dbReference type="ARBA" id="ARBA00004600"/>
    </source>
</evidence>
<keyword evidence="21" id="KW-0653">Protein transport</keyword>